<evidence type="ECO:0000313" key="1">
    <source>
        <dbReference type="EMBL" id="ARU58943.1"/>
    </source>
</evidence>
<dbReference type="OrthoDB" id="7002638at2"/>
<dbReference type="EMBL" id="CP021425">
    <property type="protein sequence ID" value="ARU58943.1"/>
    <property type="molecule type" value="Genomic_DNA"/>
</dbReference>
<gene>
    <name evidence="1" type="ORF">OLMES_4955</name>
</gene>
<proteinExistence type="predicted"/>
<dbReference type="RefSeq" id="WP_087463665.1">
    <property type="nucleotide sequence ID" value="NZ_CP021425.1"/>
</dbReference>
<accession>A0A1Y0IHP5</accession>
<name>A0A1Y0IHP5_9GAMM</name>
<dbReference type="Proteomes" id="UP000196027">
    <property type="component" value="Chromosome"/>
</dbReference>
<protein>
    <submittedName>
        <fullName evidence="1">Uncharacterized protein</fullName>
    </submittedName>
</protein>
<evidence type="ECO:0000313" key="2">
    <source>
        <dbReference type="Proteomes" id="UP000196027"/>
    </source>
</evidence>
<organism evidence="1 2">
    <name type="scientific">Oleiphilus messinensis</name>
    <dbReference type="NCBI Taxonomy" id="141451"/>
    <lineage>
        <taxon>Bacteria</taxon>
        <taxon>Pseudomonadati</taxon>
        <taxon>Pseudomonadota</taxon>
        <taxon>Gammaproteobacteria</taxon>
        <taxon>Oceanospirillales</taxon>
        <taxon>Oleiphilaceae</taxon>
        <taxon>Oleiphilus</taxon>
    </lineage>
</organism>
<dbReference type="AlphaFoldDB" id="A0A1Y0IHP5"/>
<dbReference type="KEGG" id="ome:OLMES_4955"/>
<keyword evidence="2" id="KW-1185">Reference proteome</keyword>
<reference evidence="1 2" key="1">
    <citation type="submission" date="2017-05" db="EMBL/GenBank/DDBJ databases">
        <title>Genomic insights into alkan degradation activity of Oleiphilus messinensis.</title>
        <authorList>
            <person name="Kozyavkin S.A."/>
            <person name="Slesarev A.I."/>
            <person name="Golyshin P.N."/>
            <person name="Korzhenkov A."/>
            <person name="Golyshina O.N."/>
            <person name="Toshchakov S.V."/>
        </authorList>
    </citation>
    <scope>NUCLEOTIDE SEQUENCE [LARGE SCALE GENOMIC DNA]</scope>
    <source>
        <strain evidence="1 2">ME102</strain>
    </source>
</reference>
<sequence length="405" mass="45851">MNSKIILGDVQAISELYSYPNIPGSTESLSDTVLHWFKQTLDRDGVSEHVQATVTLENDQVALELIGNDADADITQVIALYSERLPALLQIGQNALNNVIPQLHKVDKWDPENTGQWRFFLPLGQAMARQKSVQFFHYPPIRLLDPMRDYLNDPVPVRWEELLQINGVESEQSSWRYETVVDATPIAAPDDQGSKKVDKTKYKYGLIPIEYFSEYQIELTRLMLNPAPGNLDFTVPVVIYGAHPRSEFEHLFLEGTGQKLGINKTALAKIVPNRKTAVLATNHPYRFYAQAQIDDKHPETGYVGSGQIAPGHMRSAVNLMKDDLAAARWQVRMAADPSLDPQETMTECIEYWQQDAQLKTVCQLTLHQGSLYYPDPNALQFCFKVSMEEAQKICEETSLEVLLDR</sequence>